<protein>
    <submittedName>
        <fullName evidence="1">Uncharacterized protein</fullName>
    </submittedName>
</protein>
<accession>A0A1H9EC50</accession>
<reference evidence="1 2" key="1">
    <citation type="submission" date="2016-10" db="EMBL/GenBank/DDBJ databases">
        <authorList>
            <person name="Varghese N."/>
            <person name="Submissions S."/>
        </authorList>
    </citation>
    <scope>NUCLEOTIDE SEQUENCE [LARGE SCALE GENOMIC DNA]</scope>
    <source>
        <strain evidence="1 2">CGMCC 1.7734</strain>
    </source>
</reference>
<evidence type="ECO:0000313" key="1">
    <source>
        <dbReference type="EMBL" id="SEQ23281.1"/>
    </source>
</evidence>
<sequence>MACAKYGCLKCKYEEVKRGNREEYVEVLVCPKCHGALVDQYRTAKYIGGIDYVAGKNINALLIIELDNETAVPKVFYKGEQVKHLRDVDFEWNTETDVVMGKLNIDIENVDTSGDKPVIKRTGVSKC</sequence>
<dbReference type="RefSeq" id="WP_092503967.1">
    <property type="nucleotide sequence ID" value="NZ_FOEH01000002.1"/>
</dbReference>
<name>A0A1H9EC50_9BACI</name>
<proteinExistence type="predicted"/>
<gene>
    <name evidence="1" type="ORF">SAMN05216232_1978</name>
</gene>
<dbReference type="Proteomes" id="UP000198733">
    <property type="component" value="Unassembled WGS sequence"/>
</dbReference>
<dbReference type="EMBL" id="FOEH01000002">
    <property type="protein sequence ID" value="SEQ23281.1"/>
    <property type="molecule type" value="Genomic_DNA"/>
</dbReference>
<keyword evidence="2" id="KW-1185">Reference proteome</keyword>
<comment type="caution">
    <text evidence="1">The sequence shown here is derived from an EMBL/GenBank/DDBJ whole genome shotgun (WGS) entry which is preliminary data.</text>
</comment>
<evidence type="ECO:0000313" key="2">
    <source>
        <dbReference type="Proteomes" id="UP000198733"/>
    </source>
</evidence>
<organism evidence="1 2">
    <name type="scientific">Virgibacillus subterraneus</name>
    <dbReference type="NCBI Taxonomy" id="621109"/>
    <lineage>
        <taxon>Bacteria</taxon>
        <taxon>Bacillati</taxon>
        <taxon>Bacillota</taxon>
        <taxon>Bacilli</taxon>
        <taxon>Bacillales</taxon>
        <taxon>Bacillaceae</taxon>
        <taxon>Virgibacillus</taxon>
    </lineage>
</organism>